<name>A0A0N5C005_STREA</name>
<keyword evidence="1" id="KW-1185">Reference proteome</keyword>
<proteinExistence type="predicted"/>
<dbReference type="Proteomes" id="UP000046392">
    <property type="component" value="Unplaced"/>
</dbReference>
<sequence length="557" mass="65735">MVVQRDAVKICLENENISNVFQRNIESINDLSNLSKTCRYFIRYFEKKQINKTVRYNYDDCVEINIDCFKSEGDYFYSEPIDVETILPSNIVNNRNRRHGMDTLIYKKQLSIVIALPGLSFDVSKHDYKWIINDAFLNEIIFEIKNAEKNVDAMIINYNHSHGFINHIIAPYIISRYGSSNIKVIKLNLFCFLQKLDQEDVLKKVDIFRGYENFNELVIYENFALPQNTEAFDEGSLFMHTLECLSRRKNATLKIEVPQNGNIKLSFLRKTFKAADELNIRVKFSISIGCEKRGYKDWHEKIKILESDIAEYITHIECFIQDQNEFLHLIELLPTLENLTKLRIIFYEFNIQKLLAYESQIQFRDVSLKNSLKLKNCSIKIKHQTSDEYDFSYREFCNIHNQFVRYFAKILPPTIIFLELENVLYLTPQLCILINETAPNIQFLFANHVDFANQKCLTAFSNLKYLKLHNCPSVEIPNSVELLIHKYSSSCKAPLYVGEDGDIEEEYKRQERRYSLSFTKTVHDITRNYKFYFNKLSKWGYYKDIIEKVVIDKDPAL</sequence>
<evidence type="ECO:0000313" key="1">
    <source>
        <dbReference type="Proteomes" id="UP000046392"/>
    </source>
</evidence>
<dbReference type="WBParaSite" id="SPAL_0001134200.1">
    <property type="protein sequence ID" value="SPAL_0001134200.1"/>
    <property type="gene ID" value="SPAL_0001134200"/>
</dbReference>
<protein>
    <submittedName>
        <fullName evidence="2">F-box domain-containing protein</fullName>
    </submittedName>
</protein>
<organism evidence="1 2">
    <name type="scientific">Strongyloides papillosus</name>
    <name type="common">Intestinal threadworm</name>
    <dbReference type="NCBI Taxonomy" id="174720"/>
    <lineage>
        <taxon>Eukaryota</taxon>
        <taxon>Metazoa</taxon>
        <taxon>Ecdysozoa</taxon>
        <taxon>Nematoda</taxon>
        <taxon>Chromadorea</taxon>
        <taxon>Rhabditida</taxon>
        <taxon>Tylenchina</taxon>
        <taxon>Panagrolaimomorpha</taxon>
        <taxon>Strongyloidoidea</taxon>
        <taxon>Strongyloididae</taxon>
        <taxon>Strongyloides</taxon>
    </lineage>
</organism>
<accession>A0A0N5C005</accession>
<dbReference type="AlphaFoldDB" id="A0A0N5C005"/>
<reference evidence="2" key="1">
    <citation type="submission" date="2017-02" db="UniProtKB">
        <authorList>
            <consortium name="WormBaseParasite"/>
        </authorList>
    </citation>
    <scope>IDENTIFICATION</scope>
</reference>
<evidence type="ECO:0000313" key="2">
    <source>
        <dbReference type="WBParaSite" id="SPAL_0001134200.1"/>
    </source>
</evidence>